<dbReference type="Proteomes" id="UP000008820">
    <property type="component" value="Chromosome 3"/>
</dbReference>
<keyword evidence="5" id="KW-0479">Metal-binding</keyword>
<dbReference type="GO" id="GO:0000014">
    <property type="term" value="F:single-stranded DNA endodeoxyribonuclease activity"/>
    <property type="evidence" value="ECO:0007669"/>
    <property type="project" value="TreeGrafter"/>
</dbReference>
<feature type="active site" description="Proton acceptor" evidence="4">
    <location>
        <position position="327"/>
    </location>
</feature>
<dbReference type="GO" id="GO:0005743">
    <property type="term" value="C:mitochondrial inner membrane"/>
    <property type="evidence" value="ECO:0007669"/>
    <property type="project" value="TreeGrafter"/>
</dbReference>
<dbReference type="Pfam" id="PF01223">
    <property type="entry name" value="Endonuclease_NS"/>
    <property type="match status" value="1"/>
</dbReference>
<dbReference type="GO" id="GO:0003676">
    <property type="term" value="F:nucleic acid binding"/>
    <property type="evidence" value="ECO:0007669"/>
    <property type="project" value="InterPro"/>
</dbReference>
<dbReference type="SMART" id="SM00892">
    <property type="entry name" value="Endonuclease_NS"/>
    <property type="match status" value="1"/>
</dbReference>
<dbReference type="GO" id="GO:0005634">
    <property type="term" value="C:nucleus"/>
    <property type="evidence" value="ECO:0007669"/>
    <property type="project" value="TreeGrafter"/>
</dbReference>
<dbReference type="InterPro" id="IPR040255">
    <property type="entry name" value="Non-specific_endonuclease"/>
</dbReference>
<dbReference type="OrthoDB" id="8194122at2759"/>
<accession>A0A6I8T7M7</accession>
<dbReference type="SUPFAM" id="SSF54060">
    <property type="entry name" value="His-Me finger endonucleases"/>
    <property type="match status" value="1"/>
</dbReference>
<dbReference type="GO" id="GO:0046872">
    <property type="term" value="F:metal ion binding"/>
    <property type="evidence" value="ECO:0007669"/>
    <property type="project" value="UniProtKB-KW"/>
</dbReference>
<dbReference type="InParanoid" id="A0A6I8T7M7"/>
<keyword evidence="2" id="KW-0540">Nuclease</keyword>
<evidence type="ECO:0000313" key="7">
    <source>
        <dbReference type="EnsemblMetazoa" id="AAEL003123-PC"/>
    </source>
</evidence>
<name>A0A6I8T7M7_AEDAE</name>
<feature type="domain" description="DNA/RNA non-specific endonuclease/pyrophosphatase/phosphodiesterase" evidence="6">
    <location>
        <begin position="238"/>
        <end position="474"/>
    </location>
</feature>
<dbReference type="PANTHER" id="PTHR13966:SF17">
    <property type="entry name" value="ENDONUCLEASE-RELATED"/>
    <property type="match status" value="1"/>
</dbReference>
<dbReference type="GO" id="GO:0006309">
    <property type="term" value="P:apoptotic DNA fragmentation"/>
    <property type="evidence" value="ECO:0007669"/>
    <property type="project" value="TreeGrafter"/>
</dbReference>
<dbReference type="InterPro" id="IPR001604">
    <property type="entry name" value="Endo_G_ENPP1-like_dom"/>
</dbReference>
<evidence type="ECO:0000259" key="6">
    <source>
        <dbReference type="SMART" id="SM00892"/>
    </source>
</evidence>
<sequence length="497" mass="55335">MASHKRAFDRVAFEMKRNFCTVVLILFIVCLTCVASVEENAVKSREKRSPKPQFPKFIFGQIAKWIPKVIKQGGQVVEKVEQFVSKNPGTVGAAVVGGVGVATVLGQKRPRPGCQVYIRRLQERQPVFFNIGSPRSLMLPVDGNLTWAQGERSWIACPPSEGSRNSIRGIYLVSAEIECKDGYDFEYVHNGAVFDITQVQCDNRVTGNVKTDAARVQCPGTHKTIGFDVTFPTIGNRFFDLYQICFDEPSATAIYTHHTLIGNEIEHKCFSTRPDFKSAGFPQGLAVSSAYNQESQLNRLVALFGADPNPWGSAEVYYNLSYLQRGHLVPDADQLFTTWQWSTYFYLNVVGMWEHINNGNWKYLESNVRTLAQNAKKTLEVYTGVYDTLSLCSLWDHCPEFTLSNGRIPVPKWLWKVVKSPDLNAAIALVVSNNPFVGEDPICGLNGASHGWNSSIVSNITYGTVSYCRVQDLQTVVGNIPQEAMAPSILSFVVSTT</sequence>
<dbReference type="PANTHER" id="PTHR13966">
    <property type="entry name" value="ENDONUCLEASE RELATED"/>
    <property type="match status" value="1"/>
</dbReference>
<dbReference type="EnsemblMetazoa" id="AAEL003123-RC">
    <property type="protein sequence ID" value="AAEL003123-PC"/>
    <property type="gene ID" value="AAEL003123"/>
</dbReference>
<gene>
    <name evidence="7" type="primary">5577135</name>
</gene>
<dbReference type="AlphaFoldDB" id="A0A6I8T7M7"/>
<evidence type="ECO:0000256" key="3">
    <source>
        <dbReference type="ARBA" id="ARBA00022759"/>
    </source>
</evidence>
<keyword evidence="3" id="KW-0378">Hydrolase</keyword>
<proteinExistence type="inferred from homology"/>
<evidence type="ECO:0000256" key="1">
    <source>
        <dbReference type="ARBA" id="ARBA00010052"/>
    </source>
</evidence>
<evidence type="ECO:0000256" key="5">
    <source>
        <dbReference type="PIRSR" id="PIRSR640255-2"/>
    </source>
</evidence>
<dbReference type="InterPro" id="IPR044925">
    <property type="entry name" value="His-Me_finger_sf"/>
</dbReference>
<comment type="similarity">
    <text evidence="1">Belongs to the DNA/RNA non-specific endonuclease family.</text>
</comment>
<reference evidence="7" key="2">
    <citation type="submission" date="2020-05" db="UniProtKB">
        <authorList>
            <consortium name="EnsemblMetazoa"/>
        </authorList>
    </citation>
    <scope>IDENTIFICATION</scope>
    <source>
        <strain evidence="7">LVP_AGWG</strain>
    </source>
</reference>
<feature type="binding site" evidence="5">
    <location>
        <position position="357"/>
    </location>
    <ligand>
        <name>Mg(2+)</name>
        <dbReference type="ChEBI" id="CHEBI:18420"/>
        <note>catalytic</note>
    </ligand>
</feature>
<keyword evidence="3" id="KW-0255">Endonuclease</keyword>
<evidence type="ECO:0000313" key="8">
    <source>
        <dbReference type="Proteomes" id="UP000008820"/>
    </source>
</evidence>
<dbReference type="Gene3D" id="3.40.570.10">
    <property type="entry name" value="Extracellular Endonuclease, subunit A"/>
    <property type="match status" value="1"/>
</dbReference>
<evidence type="ECO:0000256" key="2">
    <source>
        <dbReference type="ARBA" id="ARBA00022722"/>
    </source>
</evidence>
<dbReference type="GO" id="GO:0004521">
    <property type="term" value="F:RNA endonuclease activity"/>
    <property type="evidence" value="ECO:0007669"/>
    <property type="project" value="TreeGrafter"/>
</dbReference>
<reference evidence="7 8" key="1">
    <citation type="submission" date="2017-06" db="EMBL/GenBank/DDBJ databases">
        <title>Aedes aegypti genome working group (AGWG) sequencing and assembly.</title>
        <authorList>
            <consortium name="Aedes aegypti Genome Working Group (AGWG)"/>
            <person name="Matthews B.J."/>
        </authorList>
    </citation>
    <scope>NUCLEOTIDE SEQUENCE [LARGE SCALE GENOMIC DNA]</scope>
    <source>
        <strain evidence="7 8">LVP_AGWG</strain>
    </source>
</reference>
<dbReference type="InterPro" id="IPR044929">
    <property type="entry name" value="DNA/RNA_non-sp_Endonuclease_sf"/>
</dbReference>
<keyword evidence="8" id="KW-1185">Reference proteome</keyword>
<organism evidence="7 8">
    <name type="scientific">Aedes aegypti</name>
    <name type="common">Yellowfever mosquito</name>
    <name type="synonym">Culex aegypti</name>
    <dbReference type="NCBI Taxonomy" id="7159"/>
    <lineage>
        <taxon>Eukaryota</taxon>
        <taxon>Metazoa</taxon>
        <taxon>Ecdysozoa</taxon>
        <taxon>Arthropoda</taxon>
        <taxon>Hexapoda</taxon>
        <taxon>Insecta</taxon>
        <taxon>Pterygota</taxon>
        <taxon>Neoptera</taxon>
        <taxon>Endopterygota</taxon>
        <taxon>Diptera</taxon>
        <taxon>Nematocera</taxon>
        <taxon>Culicoidea</taxon>
        <taxon>Culicidae</taxon>
        <taxon>Culicinae</taxon>
        <taxon>Aedini</taxon>
        <taxon>Aedes</taxon>
        <taxon>Stegomyia</taxon>
    </lineage>
</organism>
<evidence type="ECO:0000256" key="4">
    <source>
        <dbReference type="PIRSR" id="PIRSR640255-1"/>
    </source>
</evidence>
<protein>
    <recommendedName>
        <fullName evidence="6">DNA/RNA non-specific endonuclease/pyrophosphatase/phosphodiesterase domain-containing protein</fullName>
    </recommendedName>
</protein>